<reference evidence="2 3" key="1">
    <citation type="submission" date="2013-11" db="EMBL/GenBank/DDBJ databases">
        <title>Draft genome of the bovine lungworm Dictyocaulus viviparus.</title>
        <authorList>
            <person name="Mitreva M."/>
        </authorList>
    </citation>
    <scope>NUCLEOTIDE SEQUENCE [LARGE SCALE GENOMIC DNA]</scope>
    <source>
        <strain evidence="2 3">HannoverDv2000</strain>
    </source>
</reference>
<gene>
    <name evidence="2" type="ORF">DICVIV_04139</name>
</gene>
<accession>A0A0D8XYL4</accession>
<evidence type="ECO:0000313" key="2">
    <source>
        <dbReference type="EMBL" id="KJH49718.1"/>
    </source>
</evidence>
<sequence length="77" mass="8669">MGENANGQRQEDVLTTEDEYQKQGGNEDEYQGLGAIMSPDGYLPIENISSDFSNGFLVEEESKQNKSFLIFKTLCNR</sequence>
<proteinExistence type="predicted"/>
<protein>
    <submittedName>
        <fullName evidence="2">Uncharacterized protein</fullName>
    </submittedName>
</protein>
<name>A0A0D8XYL4_DICVI</name>
<keyword evidence="3" id="KW-1185">Reference proteome</keyword>
<dbReference type="EMBL" id="KN716225">
    <property type="protein sequence ID" value="KJH49718.1"/>
    <property type="molecule type" value="Genomic_DNA"/>
</dbReference>
<feature type="region of interest" description="Disordered" evidence="1">
    <location>
        <begin position="1"/>
        <end position="35"/>
    </location>
</feature>
<reference evidence="3" key="2">
    <citation type="journal article" date="2016" name="Sci. Rep.">
        <title>Dictyocaulus viviparus genome, variome and transcriptome elucidate lungworm biology and support future intervention.</title>
        <authorList>
            <person name="McNulty S.N."/>
            <person name="Strube C."/>
            <person name="Rosa B.A."/>
            <person name="Martin J.C."/>
            <person name="Tyagi R."/>
            <person name="Choi Y.J."/>
            <person name="Wang Q."/>
            <person name="Hallsworth Pepin K."/>
            <person name="Zhang X."/>
            <person name="Ozersky P."/>
            <person name="Wilson R.K."/>
            <person name="Sternberg P.W."/>
            <person name="Gasser R.B."/>
            <person name="Mitreva M."/>
        </authorList>
    </citation>
    <scope>NUCLEOTIDE SEQUENCE [LARGE SCALE GENOMIC DNA]</scope>
    <source>
        <strain evidence="3">HannoverDv2000</strain>
    </source>
</reference>
<evidence type="ECO:0000256" key="1">
    <source>
        <dbReference type="SAM" id="MobiDB-lite"/>
    </source>
</evidence>
<dbReference type="AlphaFoldDB" id="A0A0D8XYL4"/>
<dbReference type="Proteomes" id="UP000053766">
    <property type="component" value="Unassembled WGS sequence"/>
</dbReference>
<organism evidence="2 3">
    <name type="scientific">Dictyocaulus viviparus</name>
    <name type="common">Bovine lungworm</name>
    <dbReference type="NCBI Taxonomy" id="29172"/>
    <lineage>
        <taxon>Eukaryota</taxon>
        <taxon>Metazoa</taxon>
        <taxon>Ecdysozoa</taxon>
        <taxon>Nematoda</taxon>
        <taxon>Chromadorea</taxon>
        <taxon>Rhabditida</taxon>
        <taxon>Rhabditina</taxon>
        <taxon>Rhabditomorpha</taxon>
        <taxon>Strongyloidea</taxon>
        <taxon>Metastrongylidae</taxon>
        <taxon>Dictyocaulus</taxon>
    </lineage>
</organism>
<evidence type="ECO:0000313" key="3">
    <source>
        <dbReference type="Proteomes" id="UP000053766"/>
    </source>
</evidence>